<organism evidence="1 2">
    <name type="scientific">Thalassiosira oceanica</name>
    <name type="common">Marine diatom</name>
    <dbReference type="NCBI Taxonomy" id="159749"/>
    <lineage>
        <taxon>Eukaryota</taxon>
        <taxon>Sar</taxon>
        <taxon>Stramenopiles</taxon>
        <taxon>Ochrophyta</taxon>
        <taxon>Bacillariophyta</taxon>
        <taxon>Coscinodiscophyceae</taxon>
        <taxon>Thalassiosirophycidae</taxon>
        <taxon>Thalassiosirales</taxon>
        <taxon>Thalassiosiraceae</taxon>
        <taxon>Thalassiosira</taxon>
    </lineage>
</organism>
<dbReference type="EMBL" id="AGNL01015912">
    <property type="protein sequence ID" value="EJK65371.1"/>
    <property type="molecule type" value="Genomic_DNA"/>
</dbReference>
<reference evidence="1 2" key="1">
    <citation type="journal article" date="2012" name="Genome Biol.">
        <title>Genome and low-iron response of an oceanic diatom adapted to chronic iron limitation.</title>
        <authorList>
            <person name="Lommer M."/>
            <person name="Specht M."/>
            <person name="Roy A.S."/>
            <person name="Kraemer L."/>
            <person name="Andreson R."/>
            <person name="Gutowska M.A."/>
            <person name="Wolf J."/>
            <person name="Bergner S.V."/>
            <person name="Schilhabel M.B."/>
            <person name="Klostermeier U.C."/>
            <person name="Beiko R.G."/>
            <person name="Rosenstiel P."/>
            <person name="Hippler M."/>
            <person name="Laroche J."/>
        </authorList>
    </citation>
    <scope>NUCLEOTIDE SEQUENCE [LARGE SCALE GENOMIC DNA]</scope>
    <source>
        <strain evidence="1 2">CCMP1005</strain>
    </source>
</reference>
<name>K0SWL0_THAOC</name>
<evidence type="ECO:0000313" key="2">
    <source>
        <dbReference type="Proteomes" id="UP000266841"/>
    </source>
</evidence>
<proteinExistence type="predicted"/>
<keyword evidence="2" id="KW-1185">Reference proteome</keyword>
<dbReference type="AlphaFoldDB" id="K0SWL0"/>
<gene>
    <name evidence="1" type="ORF">THAOC_13772</name>
</gene>
<evidence type="ECO:0000313" key="1">
    <source>
        <dbReference type="EMBL" id="EJK65371.1"/>
    </source>
</evidence>
<protein>
    <submittedName>
        <fullName evidence="1">Uncharacterized protein</fullName>
    </submittedName>
</protein>
<dbReference type="Proteomes" id="UP000266841">
    <property type="component" value="Unassembled WGS sequence"/>
</dbReference>
<feature type="non-terminal residue" evidence="1">
    <location>
        <position position="31"/>
    </location>
</feature>
<sequence length="31" mass="3555">MITGWRTRTLVSCVKGKYDNHLHHKGKSSIT</sequence>
<comment type="caution">
    <text evidence="1">The sequence shown here is derived from an EMBL/GenBank/DDBJ whole genome shotgun (WGS) entry which is preliminary data.</text>
</comment>
<accession>K0SWL0</accession>